<feature type="transmembrane region" description="Helical" evidence="5">
    <location>
        <begin position="128"/>
        <end position="147"/>
    </location>
</feature>
<evidence type="ECO:0000256" key="2">
    <source>
        <dbReference type="ARBA" id="ARBA00022692"/>
    </source>
</evidence>
<dbReference type="KEGG" id="dqu:106746496"/>
<organism evidence="6 7">
    <name type="scientific">Dinoponera quadriceps</name>
    <name type="common">South American ant</name>
    <dbReference type="NCBI Taxonomy" id="609295"/>
    <lineage>
        <taxon>Eukaryota</taxon>
        <taxon>Metazoa</taxon>
        <taxon>Ecdysozoa</taxon>
        <taxon>Arthropoda</taxon>
        <taxon>Hexapoda</taxon>
        <taxon>Insecta</taxon>
        <taxon>Pterygota</taxon>
        <taxon>Neoptera</taxon>
        <taxon>Endopterygota</taxon>
        <taxon>Hymenoptera</taxon>
        <taxon>Apocrita</taxon>
        <taxon>Aculeata</taxon>
        <taxon>Formicoidea</taxon>
        <taxon>Formicidae</taxon>
        <taxon>Ponerinae</taxon>
        <taxon>Ponerini</taxon>
        <taxon>Dinoponera</taxon>
    </lineage>
</organism>
<dbReference type="RefSeq" id="XP_014478632.1">
    <property type="nucleotide sequence ID" value="XM_014623146.1"/>
</dbReference>
<keyword evidence="6" id="KW-1185">Reference proteome</keyword>
<feature type="transmembrane region" description="Helical" evidence="5">
    <location>
        <begin position="48"/>
        <end position="68"/>
    </location>
</feature>
<reference evidence="7" key="1">
    <citation type="submission" date="2025-08" db="UniProtKB">
        <authorList>
            <consortium name="RefSeq"/>
        </authorList>
    </citation>
    <scope>IDENTIFICATION</scope>
</reference>
<dbReference type="PANTHER" id="PTHR12859">
    <property type="entry name" value="PRA1 PROTEIN"/>
    <property type="match status" value="1"/>
</dbReference>
<gene>
    <name evidence="7" type="primary">LOC106746496</name>
</gene>
<feature type="transmembrane region" description="Helical" evidence="5">
    <location>
        <begin position="74"/>
        <end position="93"/>
    </location>
</feature>
<name>A0A6P3XK68_DINQU</name>
<proteinExistence type="inferred from homology"/>
<dbReference type="PANTHER" id="PTHR12859:SF0">
    <property type="entry name" value="PRA1 FAMILY PROTEIN"/>
    <property type="match status" value="1"/>
</dbReference>
<evidence type="ECO:0000313" key="7">
    <source>
        <dbReference type="RefSeq" id="XP_014478632.1"/>
    </source>
</evidence>
<evidence type="ECO:0000256" key="5">
    <source>
        <dbReference type="RuleBase" id="RU363107"/>
    </source>
</evidence>
<protein>
    <recommendedName>
        <fullName evidence="5">PRA1 family protein</fullName>
    </recommendedName>
</protein>
<keyword evidence="3 5" id="KW-1133">Transmembrane helix</keyword>
<evidence type="ECO:0000256" key="1">
    <source>
        <dbReference type="ARBA" id="ARBA00004141"/>
    </source>
</evidence>
<dbReference type="Pfam" id="PF03208">
    <property type="entry name" value="PRA1"/>
    <property type="match status" value="1"/>
</dbReference>
<comment type="similarity">
    <text evidence="5">Belongs to the PRA1 family.</text>
</comment>
<keyword evidence="4 5" id="KW-0472">Membrane</keyword>
<dbReference type="GO" id="GO:0016020">
    <property type="term" value="C:membrane"/>
    <property type="evidence" value="ECO:0007669"/>
    <property type="project" value="UniProtKB-SubCell"/>
</dbReference>
<dbReference type="InterPro" id="IPR004895">
    <property type="entry name" value="Prenylated_rab_accept_PRA1"/>
</dbReference>
<dbReference type="AlphaFoldDB" id="A0A6P3XK68"/>
<sequence>MDKTKLVSNDLELPPLRSLDDFLLGSARFQIPNLKDLEKWGNRVVNNLLYYQTNYLFMSVIIFLVVGLMHPVKMLVGMLAMLVILGVFIYVSMEGSTAYNFKKRYPAVGITFIILAGCFLTYTLGSLIVFFLGILLPFCVTFVHASLRLRNMKNKLVNKIEGIGLKRTPMGIFLEHLGYTDLLLAPSYRNTFAGNNYQDCCTQYGRYL</sequence>
<comment type="subcellular location">
    <subcellularLocation>
        <location evidence="1 5">Membrane</location>
        <topology evidence="1 5">Multi-pass membrane protein</topology>
    </subcellularLocation>
</comment>
<dbReference type="CTD" id="35128"/>
<dbReference type="OrthoDB" id="18213at2759"/>
<feature type="transmembrane region" description="Helical" evidence="5">
    <location>
        <begin position="105"/>
        <end position="122"/>
    </location>
</feature>
<evidence type="ECO:0000256" key="4">
    <source>
        <dbReference type="ARBA" id="ARBA00023136"/>
    </source>
</evidence>
<keyword evidence="2 5" id="KW-0812">Transmembrane</keyword>
<dbReference type="GeneID" id="106746496"/>
<evidence type="ECO:0000256" key="3">
    <source>
        <dbReference type="ARBA" id="ARBA00022989"/>
    </source>
</evidence>
<accession>A0A6P3XK68</accession>
<dbReference type="Proteomes" id="UP000515204">
    <property type="component" value="Unplaced"/>
</dbReference>
<evidence type="ECO:0000313" key="6">
    <source>
        <dbReference type="Proteomes" id="UP000515204"/>
    </source>
</evidence>